<gene>
    <name evidence="1" type="ORF">M513_01143</name>
    <name evidence="2" type="ORF">M514_01143</name>
</gene>
<dbReference type="EMBL" id="KL363186">
    <property type="protein sequence ID" value="KFD57910.1"/>
    <property type="molecule type" value="Genomic_DNA"/>
</dbReference>
<evidence type="ECO:0000313" key="3">
    <source>
        <dbReference type="Proteomes" id="UP000030764"/>
    </source>
</evidence>
<keyword evidence="3" id="KW-1185">Reference proteome</keyword>
<sequence length="98" mass="11247">MVKQKSKINGDYIRRILTRNPSCQLGELISDLRTCNSLIQISVHFLRSELTKIKRFYFGKFQHRSPGKPEFVTGNPYEAEIDAALLNTKKGSLNYLTV</sequence>
<evidence type="ECO:0000313" key="1">
    <source>
        <dbReference type="EMBL" id="KFD57910.1"/>
    </source>
</evidence>
<dbReference type="AlphaFoldDB" id="A0A085ML14"/>
<dbReference type="EMBL" id="KL367485">
    <property type="protein sequence ID" value="KFD70916.1"/>
    <property type="molecule type" value="Genomic_DNA"/>
</dbReference>
<reference evidence="1 3" key="1">
    <citation type="journal article" date="2014" name="Nat. Genet.">
        <title>Genome and transcriptome of the porcine whipworm Trichuris suis.</title>
        <authorList>
            <person name="Jex A.R."/>
            <person name="Nejsum P."/>
            <person name="Schwarz E.M."/>
            <person name="Hu L."/>
            <person name="Young N.D."/>
            <person name="Hall R.S."/>
            <person name="Korhonen P.K."/>
            <person name="Liao S."/>
            <person name="Thamsborg S."/>
            <person name="Xia J."/>
            <person name="Xu P."/>
            <person name="Wang S."/>
            <person name="Scheerlinck J.P."/>
            <person name="Hofmann A."/>
            <person name="Sternberg P.W."/>
            <person name="Wang J."/>
            <person name="Gasser R.B."/>
        </authorList>
    </citation>
    <scope>NUCLEOTIDE SEQUENCE [LARGE SCALE GENOMIC DNA]</scope>
    <source>
        <strain evidence="2">DCEP-RM93F</strain>
        <strain evidence="1">DCEP-RM93M</strain>
    </source>
</reference>
<name>A0A085ML14_9BILA</name>
<evidence type="ECO:0000313" key="2">
    <source>
        <dbReference type="EMBL" id="KFD70916.1"/>
    </source>
</evidence>
<accession>A0A085ML14</accession>
<proteinExistence type="predicted"/>
<dbReference type="Proteomes" id="UP000030764">
    <property type="component" value="Unassembled WGS sequence"/>
</dbReference>
<dbReference type="Proteomes" id="UP000030758">
    <property type="component" value="Unassembled WGS sequence"/>
</dbReference>
<organism evidence="1 3">
    <name type="scientific">Trichuris suis</name>
    <name type="common">pig whipworm</name>
    <dbReference type="NCBI Taxonomy" id="68888"/>
    <lineage>
        <taxon>Eukaryota</taxon>
        <taxon>Metazoa</taxon>
        <taxon>Ecdysozoa</taxon>
        <taxon>Nematoda</taxon>
        <taxon>Enoplea</taxon>
        <taxon>Dorylaimia</taxon>
        <taxon>Trichinellida</taxon>
        <taxon>Trichuridae</taxon>
        <taxon>Trichuris</taxon>
    </lineage>
</organism>
<protein>
    <submittedName>
        <fullName evidence="1">Uncharacterized protein</fullName>
    </submittedName>
</protein>